<evidence type="ECO:0000313" key="3">
    <source>
        <dbReference type="Proteomes" id="UP000011566"/>
    </source>
</evidence>
<accession>M0LWQ6</accession>
<dbReference type="EMBL" id="AOMB01000034">
    <property type="protein sequence ID" value="EMA37588.1"/>
    <property type="molecule type" value="Genomic_DNA"/>
</dbReference>
<feature type="domain" description="SnoaL-like" evidence="1">
    <location>
        <begin position="51"/>
        <end position="149"/>
    </location>
</feature>
<comment type="caution">
    <text evidence="2">The sequence shown here is derived from an EMBL/GenBank/DDBJ whole genome shotgun (WGS) entry which is preliminary data.</text>
</comment>
<dbReference type="PATRIC" id="fig|1132509.6.peg.2933"/>
<sequence>MTTSKGLREVLIPPFTSFIDVGIVRWYPPRQFKQLQSIFRGMATTGPESVVRRYYEFVDAARYDDLVELFAEDVRYERPGQPPIEGRDALREFYESGRPLEDGTHEIHSVIVEGPTAAVRGSFSGNRHGEQVRFGFADFHEFEDEVITRRYTYTDRDEV</sequence>
<proteinExistence type="predicted"/>
<evidence type="ECO:0000313" key="2">
    <source>
        <dbReference type="EMBL" id="EMA37588.1"/>
    </source>
</evidence>
<dbReference type="OrthoDB" id="145984at2157"/>
<protein>
    <recommendedName>
        <fullName evidence="1">SnoaL-like domain-containing protein</fullName>
    </recommendedName>
</protein>
<dbReference type="AlphaFoldDB" id="M0LWQ6"/>
<dbReference type="InterPro" id="IPR037401">
    <property type="entry name" value="SnoaL-like"/>
</dbReference>
<keyword evidence="3" id="KW-1185">Reference proteome</keyword>
<evidence type="ECO:0000259" key="1">
    <source>
        <dbReference type="Pfam" id="PF12680"/>
    </source>
</evidence>
<name>M0LWQ6_9EURY</name>
<dbReference type="InterPro" id="IPR032710">
    <property type="entry name" value="NTF2-like_dom_sf"/>
</dbReference>
<dbReference type="Pfam" id="PF12680">
    <property type="entry name" value="SnoaL_2"/>
    <property type="match status" value="1"/>
</dbReference>
<dbReference type="Proteomes" id="UP000011566">
    <property type="component" value="Unassembled WGS sequence"/>
</dbReference>
<dbReference type="SUPFAM" id="SSF54427">
    <property type="entry name" value="NTF2-like"/>
    <property type="match status" value="1"/>
</dbReference>
<dbReference type="eggNOG" id="arCOG03106">
    <property type="taxonomic scope" value="Archaea"/>
</dbReference>
<dbReference type="Gene3D" id="3.10.450.50">
    <property type="match status" value="1"/>
</dbReference>
<reference evidence="2 3" key="1">
    <citation type="journal article" date="2014" name="PLoS Genet.">
        <title>Phylogenetically driven sequencing of extremely halophilic archaea reveals strategies for static and dynamic osmo-response.</title>
        <authorList>
            <person name="Becker E.A."/>
            <person name="Seitzer P.M."/>
            <person name="Tritt A."/>
            <person name="Larsen D."/>
            <person name="Krusor M."/>
            <person name="Yao A.I."/>
            <person name="Wu D."/>
            <person name="Madern D."/>
            <person name="Eisen J.A."/>
            <person name="Darling A.E."/>
            <person name="Facciotti M.T."/>
        </authorList>
    </citation>
    <scope>NUCLEOTIDE SEQUENCE [LARGE SCALE GENOMIC DNA]</scope>
    <source>
        <strain evidence="2 3">100A6</strain>
    </source>
</reference>
<organism evidence="2 3">
    <name type="scientific">Halococcus hamelinensis 100A6</name>
    <dbReference type="NCBI Taxonomy" id="1132509"/>
    <lineage>
        <taxon>Archaea</taxon>
        <taxon>Methanobacteriati</taxon>
        <taxon>Methanobacteriota</taxon>
        <taxon>Stenosarchaea group</taxon>
        <taxon>Halobacteria</taxon>
        <taxon>Halobacteriales</taxon>
        <taxon>Halococcaceae</taxon>
        <taxon>Halococcus</taxon>
    </lineage>
</organism>
<gene>
    <name evidence="2" type="ORF">C447_12742</name>
</gene>